<dbReference type="InterPro" id="IPR003663">
    <property type="entry name" value="Sugar/inositol_transpt"/>
</dbReference>
<dbReference type="InterPro" id="IPR005828">
    <property type="entry name" value="MFS_sugar_transport-like"/>
</dbReference>
<dbReference type="Pfam" id="PF00083">
    <property type="entry name" value="Sugar_tr"/>
    <property type="match status" value="1"/>
</dbReference>
<accession>A0A6A6EZT1</accession>
<dbReference type="GO" id="GO:0022857">
    <property type="term" value="F:transmembrane transporter activity"/>
    <property type="evidence" value="ECO:0007669"/>
    <property type="project" value="InterPro"/>
</dbReference>
<evidence type="ECO:0000313" key="12">
    <source>
        <dbReference type="Proteomes" id="UP000799539"/>
    </source>
</evidence>
<dbReference type="GO" id="GO:0015791">
    <property type="term" value="P:polyol transmembrane transport"/>
    <property type="evidence" value="ECO:0007669"/>
    <property type="project" value="UniProtKB-ARBA"/>
</dbReference>
<evidence type="ECO:0000256" key="7">
    <source>
        <dbReference type="RuleBase" id="RU003346"/>
    </source>
</evidence>
<dbReference type="InterPro" id="IPR036259">
    <property type="entry name" value="MFS_trans_sf"/>
</dbReference>
<evidence type="ECO:0000256" key="9">
    <source>
        <dbReference type="SAM" id="Phobius"/>
    </source>
</evidence>
<evidence type="ECO:0000313" key="11">
    <source>
        <dbReference type="EMBL" id="KAF2206663.1"/>
    </source>
</evidence>
<keyword evidence="6 9" id="KW-0472">Membrane</keyword>
<feature type="domain" description="Major facilitator superfamily (MFS) profile" evidence="10">
    <location>
        <begin position="85"/>
        <end position="518"/>
    </location>
</feature>
<dbReference type="EMBL" id="ML992716">
    <property type="protein sequence ID" value="KAF2206663.1"/>
    <property type="molecule type" value="Genomic_DNA"/>
</dbReference>
<comment type="subcellular location">
    <subcellularLocation>
        <location evidence="1">Membrane</location>
        <topology evidence="1">Multi-pass membrane protein</topology>
    </subcellularLocation>
</comment>
<name>A0A6A6EZT1_9PEZI</name>
<dbReference type="PANTHER" id="PTHR48020:SF9">
    <property type="entry name" value="MAJOR FACILITATOR SUPERFAMILY (MFS) PROFILE DOMAIN-CONTAINING PROTEIN"/>
    <property type="match status" value="1"/>
</dbReference>
<dbReference type="Gene3D" id="1.20.1250.20">
    <property type="entry name" value="MFS general substrate transporter like domains"/>
    <property type="match status" value="1"/>
</dbReference>
<feature type="region of interest" description="Disordered" evidence="8">
    <location>
        <begin position="1"/>
        <end position="23"/>
    </location>
</feature>
<feature type="transmembrane region" description="Helical" evidence="9">
    <location>
        <begin position="81"/>
        <end position="103"/>
    </location>
</feature>
<organism evidence="11 12">
    <name type="scientific">Cercospora zeae-maydis SCOH1-5</name>
    <dbReference type="NCBI Taxonomy" id="717836"/>
    <lineage>
        <taxon>Eukaryota</taxon>
        <taxon>Fungi</taxon>
        <taxon>Dikarya</taxon>
        <taxon>Ascomycota</taxon>
        <taxon>Pezizomycotina</taxon>
        <taxon>Dothideomycetes</taxon>
        <taxon>Dothideomycetidae</taxon>
        <taxon>Mycosphaerellales</taxon>
        <taxon>Mycosphaerellaceae</taxon>
        <taxon>Cercospora</taxon>
    </lineage>
</organism>
<dbReference type="OrthoDB" id="6339427at2759"/>
<dbReference type="InterPro" id="IPR020846">
    <property type="entry name" value="MFS_dom"/>
</dbReference>
<keyword evidence="5 9" id="KW-1133">Transmembrane helix</keyword>
<dbReference type="GO" id="GO:0016020">
    <property type="term" value="C:membrane"/>
    <property type="evidence" value="ECO:0007669"/>
    <property type="project" value="UniProtKB-SubCell"/>
</dbReference>
<feature type="transmembrane region" description="Helical" evidence="9">
    <location>
        <begin position="176"/>
        <end position="198"/>
    </location>
</feature>
<dbReference type="PRINTS" id="PR00171">
    <property type="entry name" value="SUGRTRNSPORT"/>
</dbReference>
<protein>
    <recommendedName>
        <fullName evidence="10">Major facilitator superfamily (MFS) profile domain-containing protein</fullName>
    </recommendedName>
</protein>
<evidence type="ECO:0000256" key="6">
    <source>
        <dbReference type="ARBA" id="ARBA00023136"/>
    </source>
</evidence>
<evidence type="ECO:0000259" key="10">
    <source>
        <dbReference type="PROSITE" id="PS50850"/>
    </source>
</evidence>
<dbReference type="PROSITE" id="PS00217">
    <property type="entry name" value="SUGAR_TRANSPORT_2"/>
    <property type="match status" value="1"/>
</dbReference>
<dbReference type="PROSITE" id="PS50850">
    <property type="entry name" value="MFS"/>
    <property type="match status" value="1"/>
</dbReference>
<dbReference type="InterPro" id="IPR005829">
    <property type="entry name" value="Sugar_transporter_CS"/>
</dbReference>
<feature type="transmembrane region" description="Helical" evidence="9">
    <location>
        <begin position="370"/>
        <end position="390"/>
    </location>
</feature>
<evidence type="ECO:0000256" key="1">
    <source>
        <dbReference type="ARBA" id="ARBA00004141"/>
    </source>
</evidence>
<evidence type="ECO:0000256" key="5">
    <source>
        <dbReference type="ARBA" id="ARBA00022989"/>
    </source>
</evidence>
<keyword evidence="4 9" id="KW-0812">Transmembrane</keyword>
<feature type="transmembrane region" description="Helical" evidence="9">
    <location>
        <begin position="238"/>
        <end position="259"/>
    </location>
</feature>
<proteinExistence type="inferred from homology"/>
<dbReference type="AlphaFoldDB" id="A0A6A6EZT1"/>
<feature type="transmembrane region" description="Helical" evidence="9">
    <location>
        <begin position="152"/>
        <end position="170"/>
    </location>
</feature>
<dbReference type="InterPro" id="IPR050814">
    <property type="entry name" value="Myo-inositol_Transporter"/>
</dbReference>
<reference evidence="11" key="1">
    <citation type="journal article" date="2020" name="Stud. Mycol.">
        <title>101 Dothideomycetes genomes: a test case for predicting lifestyles and emergence of pathogens.</title>
        <authorList>
            <person name="Haridas S."/>
            <person name="Albert R."/>
            <person name="Binder M."/>
            <person name="Bloem J."/>
            <person name="Labutti K."/>
            <person name="Salamov A."/>
            <person name="Andreopoulos B."/>
            <person name="Baker S."/>
            <person name="Barry K."/>
            <person name="Bills G."/>
            <person name="Bluhm B."/>
            <person name="Cannon C."/>
            <person name="Castanera R."/>
            <person name="Culley D."/>
            <person name="Daum C."/>
            <person name="Ezra D."/>
            <person name="Gonzalez J."/>
            <person name="Henrissat B."/>
            <person name="Kuo A."/>
            <person name="Liang C."/>
            <person name="Lipzen A."/>
            <person name="Lutzoni F."/>
            <person name="Magnuson J."/>
            <person name="Mondo S."/>
            <person name="Nolan M."/>
            <person name="Ohm R."/>
            <person name="Pangilinan J."/>
            <person name="Park H.-J."/>
            <person name="Ramirez L."/>
            <person name="Alfaro M."/>
            <person name="Sun H."/>
            <person name="Tritt A."/>
            <person name="Yoshinaga Y."/>
            <person name="Zwiers L.-H."/>
            <person name="Turgeon B."/>
            <person name="Goodwin S."/>
            <person name="Spatafora J."/>
            <person name="Crous P."/>
            <person name="Grigoriev I."/>
        </authorList>
    </citation>
    <scope>NUCLEOTIDE SEQUENCE</scope>
    <source>
        <strain evidence="11">SCOH1-5</strain>
    </source>
</reference>
<comment type="similarity">
    <text evidence="2 7">Belongs to the major facilitator superfamily. Sugar transporter (TC 2.A.1.1) family.</text>
</comment>
<dbReference type="PANTHER" id="PTHR48020">
    <property type="entry name" value="PROTON MYO-INOSITOL COTRANSPORTER"/>
    <property type="match status" value="1"/>
</dbReference>
<feature type="transmembrane region" description="Helical" evidence="9">
    <location>
        <begin position="397"/>
        <end position="417"/>
    </location>
</feature>
<evidence type="ECO:0000256" key="4">
    <source>
        <dbReference type="ARBA" id="ARBA00022692"/>
    </source>
</evidence>
<dbReference type="NCBIfam" id="TIGR00879">
    <property type="entry name" value="SP"/>
    <property type="match status" value="1"/>
</dbReference>
<feature type="transmembrane region" description="Helical" evidence="9">
    <location>
        <begin position="462"/>
        <end position="482"/>
    </location>
</feature>
<keyword evidence="3 7" id="KW-0813">Transport</keyword>
<feature type="transmembrane region" description="Helical" evidence="9">
    <location>
        <begin position="494"/>
        <end position="513"/>
    </location>
</feature>
<evidence type="ECO:0000256" key="2">
    <source>
        <dbReference type="ARBA" id="ARBA00010992"/>
    </source>
</evidence>
<sequence>MAEKEPTKAIDSVEETSPSPVHNEKMFATDDIHTTINAARAGSVPGEADALIDQLDKELAADPSLTKKGFFDLEFANPKHFTWILVAFASMGGLLSGLDQSLISGANLFLPDDLHLSTHQNSLVNSGMPLGAVAGAVILSPCNEYFGRKWSIIISCILYTIGGAMEAGSMNYQMIVWSRVILGMGVGLEGGTVPVYVAETVERRMRGNMVSLYQFNIALGEVLGYAVAAMFVSVDGNWRYILGSSLVFSTIMGIGMLYMPESPRWLLHKHRPLDAYKVFKRIRGSSSIEAREEFFVMKVSTEQEQAEVAAGAGSRKAPWLDFFTKPRARRAIVYANIMILLGQFTGINAIMYYMSVLMSQMGFDKYQSNYMSLVGGGSLLLGTIPAIFLMETCGRRFWAIAMLPCFFVGLVLIGISYHLPVGSSASLGVYFTGLITYEFFFGSYACLTVVPSEVYPTYLRSYGMTTSSALLFLSSFIVTYNFSAMQTAFTRTGLTLGFYGGIAVLGWFYQIFFMPETKDKTLEEIDLIFQKPTLQVVKENAASAWETATDLCKLRFRKVFVDGHTPRRASIVEQLTYPERFH</sequence>
<feature type="transmembrane region" description="Helical" evidence="9">
    <location>
        <begin position="429"/>
        <end position="450"/>
    </location>
</feature>
<dbReference type="SUPFAM" id="SSF103473">
    <property type="entry name" value="MFS general substrate transporter"/>
    <property type="match status" value="1"/>
</dbReference>
<dbReference type="Proteomes" id="UP000799539">
    <property type="component" value="Unassembled WGS sequence"/>
</dbReference>
<keyword evidence="12" id="KW-1185">Reference proteome</keyword>
<evidence type="ECO:0000256" key="3">
    <source>
        <dbReference type="ARBA" id="ARBA00022448"/>
    </source>
</evidence>
<feature type="transmembrane region" description="Helical" evidence="9">
    <location>
        <begin position="123"/>
        <end position="140"/>
    </location>
</feature>
<dbReference type="FunFam" id="1.20.1250.20:FF:000134">
    <property type="entry name" value="MFS sugar transporter protein"/>
    <property type="match status" value="1"/>
</dbReference>
<evidence type="ECO:0000256" key="8">
    <source>
        <dbReference type="SAM" id="MobiDB-lite"/>
    </source>
</evidence>
<feature type="transmembrane region" description="Helical" evidence="9">
    <location>
        <begin position="210"/>
        <end position="232"/>
    </location>
</feature>
<dbReference type="GO" id="GO:0015798">
    <property type="term" value="P:myo-inositol transport"/>
    <property type="evidence" value="ECO:0007669"/>
    <property type="project" value="UniProtKB-ARBA"/>
</dbReference>
<gene>
    <name evidence="11" type="ORF">CERZMDRAFT_115657</name>
</gene>
<feature type="transmembrane region" description="Helical" evidence="9">
    <location>
        <begin position="331"/>
        <end position="350"/>
    </location>
</feature>